<organism evidence="1 2">
    <name type="scientific">Microcystis aeruginosa Sj</name>
    <dbReference type="NCBI Taxonomy" id="1979544"/>
    <lineage>
        <taxon>Bacteria</taxon>
        <taxon>Bacillati</taxon>
        <taxon>Cyanobacteriota</taxon>
        <taxon>Cyanophyceae</taxon>
        <taxon>Oscillatoriophycideae</taxon>
        <taxon>Chroococcales</taxon>
        <taxon>Microcystaceae</taxon>
        <taxon>Microcystis</taxon>
    </lineage>
</organism>
<dbReference type="Proteomes" id="UP000248272">
    <property type="component" value="Unassembled WGS sequence"/>
</dbReference>
<sequence length="122" mass="13856">MSIWKDMLEETVKQSSGKLLENQLPCDSSIVGKVRNAVTSSVFGIIVWETIKAANNAASSLLKSYEMVSVKDPKTGQEMEFDNMDSFIKWLASLDDKQAKKLLEDEEERRRKRSLAALDFEH</sequence>
<reference evidence="1 2" key="1">
    <citation type="journal article" date="2018" name="Front. Microbiol.">
        <title>Adaptation of the Freshwater Bloom-Forming Cyanobacterium Microcystis aeruginosa to Brackish Water Is Driven by Recent Horizontal Transfer of Sucrose Genes.</title>
        <authorList>
            <person name="Tanabe Y."/>
            <person name="Hodoki Y."/>
            <person name="Sano T."/>
            <person name="Tada K."/>
            <person name="Watanabe M.M."/>
        </authorList>
    </citation>
    <scope>NUCLEOTIDE SEQUENCE [LARGE SCALE GENOMIC DNA]</scope>
    <source>
        <strain evidence="1 2">Sj</strain>
    </source>
</reference>
<gene>
    <name evidence="1" type="ORF">MSj_02817</name>
</gene>
<dbReference type="AlphaFoldDB" id="A0A2Z6UR43"/>
<protein>
    <submittedName>
        <fullName evidence="1">Uncharacterized protein</fullName>
    </submittedName>
</protein>
<evidence type="ECO:0000313" key="2">
    <source>
        <dbReference type="Proteomes" id="UP000248272"/>
    </source>
</evidence>
<dbReference type="EMBL" id="BDSG01000069">
    <property type="protein sequence ID" value="GBL11314.1"/>
    <property type="molecule type" value="Genomic_DNA"/>
</dbReference>
<accession>A0A2Z6UR43</accession>
<dbReference type="RefSeq" id="WP_110543326.1">
    <property type="nucleotide sequence ID" value="NZ_BDSG01000069.1"/>
</dbReference>
<name>A0A2Z6UR43_MICAE</name>
<comment type="caution">
    <text evidence="1">The sequence shown here is derived from an EMBL/GenBank/DDBJ whole genome shotgun (WGS) entry which is preliminary data.</text>
</comment>
<evidence type="ECO:0000313" key="1">
    <source>
        <dbReference type="EMBL" id="GBL11314.1"/>
    </source>
</evidence>
<proteinExistence type="predicted"/>